<organism evidence="3 4">
    <name type="scientific">Cyprinus carpio</name>
    <name type="common">Common carp</name>
    <dbReference type="NCBI Taxonomy" id="7962"/>
    <lineage>
        <taxon>Eukaryota</taxon>
        <taxon>Metazoa</taxon>
        <taxon>Chordata</taxon>
        <taxon>Craniata</taxon>
        <taxon>Vertebrata</taxon>
        <taxon>Euteleostomi</taxon>
        <taxon>Actinopterygii</taxon>
        <taxon>Neopterygii</taxon>
        <taxon>Teleostei</taxon>
        <taxon>Ostariophysi</taxon>
        <taxon>Cypriniformes</taxon>
        <taxon>Cyprinidae</taxon>
        <taxon>Cyprininae</taxon>
        <taxon>Cyprinus</taxon>
    </lineage>
</organism>
<dbReference type="Ensembl" id="ENSCCRT00020127377.1">
    <property type="protein sequence ID" value="ENSCCRP00020116821.1"/>
    <property type="gene ID" value="ENSCCRG00020052640.1"/>
</dbReference>
<accession>A0A8C2L448</accession>
<dbReference type="PANTHER" id="PTHR24106">
    <property type="entry name" value="NACHT, LRR AND CARD DOMAINS-CONTAINING"/>
    <property type="match status" value="1"/>
</dbReference>
<name>A0A8C2L448_CYPCA</name>
<dbReference type="AlphaFoldDB" id="A0A8C2L448"/>
<sequence length="155" mass="17106">FRLSICNLSDQCCEILASTLQSPDSSLRELDLSNNDLQGSRVELVDCKLTDQCCKTVGSVLQSSNSLRELDLSNNELLDSGVELLSAGLKTPNCQLNILSSKYTYGITCRESNCSAKSDRRGFWRMLDQGTTTGELYWEKKSARIPVLGVMAQQA</sequence>
<dbReference type="InterPro" id="IPR051261">
    <property type="entry name" value="NLR"/>
</dbReference>
<reference evidence="3" key="1">
    <citation type="submission" date="2025-08" db="UniProtKB">
        <authorList>
            <consortium name="Ensembl"/>
        </authorList>
    </citation>
    <scope>IDENTIFICATION</scope>
</reference>
<dbReference type="Pfam" id="PF13516">
    <property type="entry name" value="LRR_6"/>
    <property type="match status" value="1"/>
</dbReference>
<proteinExistence type="predicted"/>
<dbReference type="InterPro" id="IPR032675">
    <property type="entry name" value="LRR_dom_sf"/>
</dbReference>
<evidence type="ECO:0000256" key="1">
    <source>
        <dbReference type="ARBA" id="ARBA00022614"/>
    </source>
</evidence>
<dbReference type="PRINTS" id="PR00019">
    <property type="entry name" value="LEURICHRPT"/>
</dbReference>
<keyword evidence="2" id="KW-0677">Repeat</keyword>
<evidence type="ECO:0000313" key="3">
    <source>
        <dbReference type="Ensembl" id="ENSCCRP00020116821.1"/>
    </source>
</evidence>
<protein>
    <recommendedName>
        <fullName evidence="5">NAL12</fullName>
    </recommendedName>
</protein>
<dbReference type="SUPFAM" id="SSF52047">
    <property type="entry name" value="RNI-like"/>
    <property type="match status" value="1"/>
</dbReference>
<dbReference type="SMART" id="SM00368">
    <property type="entry name" value="LRR_RI"/>
    <property type="match status" value="2"/>
</dbReference>
<evidence type="ECO:0000313" key="4">
    <source>
        <dbReference type="Proteomes" id="UP000694701"/>
    </source>
</evidence>
<keyword evidence="1" id="KW-0433">Leucine-rich repeat</keyword>
<evidence type="ECO:0008006" key="5">
    <source>
        <dbReference type="Google" id="ProtNLM"/>
    </source>
</evidence>
<dbReference type="PROSITE" id="PS51450">
    <property type="entry name" value="LRR"/>
    <property type="match status" value="1"/>
</dbReference>
<evidence type="ECO:0000256" key="2">
    <source>
        <dbReference type="ARBA" id="ARBA00022737"/>
    </source>
</evidence>
<dbReference type="InterPro" id="IPR001611">
    <property type="entry name" value="Leu-rich_rpt"/>
</dbReference>
<dbReference type="Pfam" id="PF00560">
    <property type="entry name" value="LRR_1"/>
    <property type="match status" value="1"/>
</dbReference>
<dbReference type="Gene3D" id="3.80.10.10">
    <property type="entry name" value="Ribonuclease Inhibitor"/>
    <property type="match status" value="1"/>
</dbReference>
<dbReference type="Proteomes" id="UP000694701">
    <property type="component" value="Unplaced"/>
</dbReference>